<feature type="transmembrane region" description="Helical" evidence="1">
    <location>
        <begin position="120"/>
        <end position="140"/>
    </location>
</feature>
<feature type="transmembrane region" description="Helical" evidence="1">
    <location>
        <begin position="63"/>
        <end position="82"/>
    </location>
</feature>
<accession>A0A345Y1N6</accession>
<gene>
    <name evidence="2" type="ORF">DVA86_31560</name>
</gene>
<evidence type="ECO:0000313" key="3">
    <source>
        <dbReference type="Proteomes" id="UP000254425"/>
    </source>
</evidence>
<reference evidence="2 3" key="1">
    <citation type="submission" date="2018-07" db="EMBL/GenBank/DDBJ databases">
        <title>Draft genome of the type strain Streptomyces armeniacus ATCC 15676.</title>
        <authorList>
            <person name="Labana P."/>
            <person name="Gosse J.T."/>
            <person name="Boddy C.N."/>
        </authorList>
    </citation>
    <scope>NUCLEOTIDE SEQUENCE [LARGE SCALE GENOMIC DNA]</scope>
    <source>
        <strain evidence="2 3">ATCC 15676</strain>
    </source>
</reference>
<sequence>MAGLIGAVIVLVGGKSLAETNVEDVINEHPDVLGLPAGMNAGNIEGGGGMFWDELVSDRADTLAARAMIVVFFAVLLLVFTLLARKGAVWARVLITLTSLVALFPHVLIVGDYEPASVTALSYVALLCGLAALVCCWLPGTHRYGRALKNAR</sequence>
<keyword evidence="1" id="KW-0472">Membrane</keyword>
<evidence type="ECO:0000313" key="2">
    <source>
        <dbReference type="EMBL" id="AXK37802.1"/>
    </source>
</evidence>
<proteinExistence type="predicted"/>
<dbReference type="EMBL" id="CP031320">
    <property type="protein sequence ID" value="AXK37802.1"/>
    <property type="molecule type" value="Genomic_DNA"/>
</dbReference>
<keyword evidence="1" id="KW-1133">Transmembrane helix</keyword>
<dbReference type="KEGG" id="sarm:DVA86_31560"/>
<keyword evidence="1" id="KW-0812">Transmembrane</keyword>
<evidence type="ECO:0000256" key="1">
    <source>
        <dbReference type="SAM" id="Phobius"/>
    </source>
</evidence>
<protein>
    <submittedName>
        <fullName evidence="2">Uncharacterized protein</fullName>
    </submittedName>
</protein>
<name>A0A345Y1N6_9ACTN</name>
<dbReference type="Proteomes" id="UP000254425">
    <property type="component" value="Chromosome"/>
</dbReference>
<organism evidence="2 3">
    <name type="scientific">Streptomyces armeniacus</name>
    <dbReference type="NCBI Taxonomy" id="83291"/>
    <lineage>
        <taxon>Bacteria</taxon>
        <taxon>Bacillati</taxon>
        <taxon>Actinomycetota</taxon>
        <taxon>Actinomycetes</taxon>
        <taxon>Kitasatosporales</taxon>
        <taxon>Streptomycetaceae</taxon>
        <taxon>Streptomyces</taxon>
    </lineage>
</organism>
<keyword evidence="3" id="KW-1185">Reference proteome</keyword>
<feature type="transmembrane region" description="Helical" evidence="1">
    <location>
        <begin position="89"/>
        <end position="108"/>
    </location>
</feature>
<dbReference type="AlphaFoldDB" id="A0A345Y1N6"/>